<evidence type="ECO:0000256" key="2">
    <source>
        <dbReference type="ARBA" id="ARBA00010450"/>
    </source>
</evidence>
<dbReference type="PROSITE" id="PS51898">
    <property type="entry name" value="TYR_RECOMBINASE"/>
    <property type="match status" value="1"/>
</dbReference>
<dbReference type="InterPro" id="IPR004107">
    <property type="entry name" value="Integrase_SAM-like_N"/>
</dbReference>
<comment type="subunit">
    <text evidence="8">Forms a cyclic heterotetrameric complex composed of two molecules of XerC and two molecules of XerD.</text>
</comment>
<gene>
    <name evidence="8 12" type="primary">xerD</name>
    <name evidence="12" type="ORF">KS419_23730</name>
</gene>
<reference evidence="12 13" key="1">
    <citation type="submission" date="2021-06" db="EMBL/GenBank/DDBJ databases">
        <title>Bacillus sp. RD4P76, an endophyte from a halophyte.</title>
        <authorList>
            <person name="Sun J.-Q."/>
        </authorList>
    </citation>
    <scope>NUCLEOTIDE SEQUENCE [LARGE SCALE GENOMIC DNA]</scope>
    <source>
        <strain evidence="12 13">CGMCC 1.15917</strain>
    </source>
</reference>
<dbReference type="Pfam" id="PF02899">
    <property type="entry name" value="Phage_int_SAM_1"/>
    <property type="match status" value="1"/>
</dbReference>
<name>A0ABS6JNI2_9BACI</name>
<keyword evidence="8" id="KW-0233">DNA recombination</keyword>
<dbReference type="InterPro" id="IPR011932">
    <property type="entry name" value="Recomb_XerD"/>
</dbReference>
<dbReference type="InterPro" id="IPR044068">
    <property type="entry name" value="CB"/>
</dbReference>
<dbReference type="Proteomes" id="UP000784880">
    <property type="component" value="Unassembled WGS sequence"/>
</dbReference>
<dbReference type="CDD" id="cd00798">
    <property type="entry name" value="INT_XerDC_C"/>
    <property type="match status" value="1"/>
</dbReference>
<keyword evidence="5 8" id="KW-0132">Cell division</keyword>
<dbReference type="PANTHER" id="PTHR30349:SF81">
    <property type="entry name" value="TYROSINE RECOMBINASE XERC"/>
    <property type="match status" value="1"/>
</dbReference>
<keyword evidence="4 8" id="KW-0963">Cytoplasm</keyword>
<dbReference type="PROSITE" id="PS51900">
    <property type="entry name" value="CB"/>
    <property type="match status" value="1"/>
</dbReference>
<comment type="similarity">
    <text evidence="2 8">Belongs to the 'phage' integrase family. XerD subfamily.</text>
</comment>
<feature type="active site" evidence="8">
    <location>
        <position position="149"/>
    </location>
</feature>
<dbReference type="InterPro" id="IPR023009">
    <property type="entry name" value="Tyrosine_recombinase_XerC/XerD"/>
</dbReference>
<evidence type="ECO:0000256" key="5">
    <source>
        <dbReference type="ARBA" id="ARBA00022618"/>
    </source>
</evidence>
<organism evidence="12 13">
    <name type="scientific">Evansella tamaricis</name>
    <dbReference type="NCBI Taxonomy" id="2069301"/>
    <lineage>
        <taxon>Bacteria</taxon>
        <taxon>Bacillati</taxon>
        <taxon>Bacillota</taxon>
        <taxon>Bacilli</taxon>
        <taxon>Bacillales</taxon>
        <taxon>Bacillaceae</taxon>
        <taxon>Evansella</taxon>
    </lineage>
</organism>
<feature type="active site" description="O-(3'-phospho-DNA)-tyrosine intermediate" evidence="8">
    <location>
        <position position="280"/>
    </location>
</feature>
<evidence type="ECO:0000256" key="4">
    <source>
        <dbReference type="ARBA" id="ARBA00022490"/>
    </source>
</evidence>
<dbReference type="NCBIfam" id="NF040815">
    <property type="entry name" value="recomb_XerA_Arch"/>
    <property type="match status" value="1"/>
</dbReference>
<keyword evidence="7 8" id="KW-0131">Cell cycle</keyword>
<evidence type="ECO:0000259" key="10">
    <source>
        <dbReference type="PROSITE" id="PS51898"/>
    </source>
</evidence>
<dbReference type="InterPro" id="IPR050090">
    <property type="entry name" value="Tyrosine_recombinase_XerCD"/>
</dbReference>
<evidence type="ECO:0000256" key="7">
    <source>
        <dbReference type="ARBA" id="ARBA00023306"/>
    </source>
</evidence>
<dbReference type="EMBL" id="JAHQCS010000184">
    <property type="protein sequence ID" value="MBU9714759.1"/>
    <property type="molecule type" value="Genomic_DNA"/>
</dbReference>
<accession>A0ABS6JNI2</accession>
<sequence>MRLDLKIKPFIHYLMEEKRVSQNTVEAYKRDLTKYLFYMKEVEGINNIKEITRLKVLHYFHYLKKEGKAGSTLARNYSALKSYHQFLLRESYHHEDPTVHMERPKDERRLPSILTLSEVEALLEATVKKPHLDSRNKAMLELLYATGIRVSELCNLNIDDLHLHMGYIRCLGNGKRERNIPVGEIASNALRKYLREGRPVLMKKGKQHQILFVNHHGNQMSRQGFWKVIKQLAKEADIKTELTPHTLRHSFASHLLENGADIRAVQEMLGHADISTTQIYTHVTKTRMKDEYSKYHPRA</sequence>
<dbReference type="InterPro" id="IPR002104">
    <property type="entry name" value="Integrase_catalytic"/>
</dbReference>
<dbReference type="HAMAP" id="MF_01807">
    <property type="entry name" value="Recomb_XerD"/>
    <property type="match status" value="1"/>
</dbReference>
<comment type="function">
    <text evidence="8">Site-specific tyrosine recombinase, which acts by catalyzing the cutting and rejoining of the recombining DNA molecules. The XerC-XerD complex is essential to convert dimers of the bacterial chromosome into monomers to permit their segregation at cell division. It also contributes to the segregational stability of plasmids.</text>
</comment>
<keyword evidence="13" id="KW-1185">Reference proteome</keyword>
<protein>
    <recommendedName>
        <fullName evidence="3 8">Tyrosine recombinase XerD</fullName>
    </recommendedName>
</protein>
<evidence type="ECO:0000256" key="1">
    <source>
        <dbReference type="ARBA" id="ARBA00004496"/>
    </source>
</evidence>
<evidence type="ECO:0000313" key="13">
    <source>
        <dbReference type="Proteomes" id="UP000784880"/>
    </source>
</evidence>
<dbReference type="HAMAP" id="MF_01808">
    <property type="entry name" value="Recomb_XerC_XerD"/>
    <property type="match status" value="1"/>
</dbReference>
<feature type="active site" evidence="8">
    <location>
        <position position="248"/>
    </location>
</feature>
<evidence type="ECO:0000256" key="3">
    <source>
        <dbReference type="ARBA" id="ARBA00015810"/>
    </source>
</evidence>
<feature type="active site" evidence="8">
    <location>
        <position position="245"/>
    </location>
</feature>
<comment type="subcellular location">
    <subcellularLocation>
        <location evidence="1 8">Cytoplasm</location>
    </subcellularLocation>
</comment>
<dbReference type="Pfam" id="PF00589">
    <property type="entry name" value="Phage_integrase"/>
    <property type="match status" value="1"/>
</dbReference>
<keyword evidence="8" id="KW-0229">DNA integration</keyword>
<evidence type="ECO:0000259" key="11">
    <source>
        <dbReference type="PROSITE" id="PS51900"/>
    </source>
</evidence>
<comment type="caution">
    <text evidence="8">Lacks conserved residue(s) required for the propagation of feature annotation.</text>
</comment>
<keyword evidence="6 8" id="KW-0159">Chromosome partition</keyword>
<comment type="caution">
    <text evidence="12">The sequence shown here is derived from an EMBL/GenBank/DDBJ whole genome shotgun (WGS) entry which is preliminary data.</text>
</comment>
<evidence type="ECO:0000256" key="9">
    <source>
        <dbReference type="PROSITE-ProRule" id="PRU01248"/>
    </source>
</evidence>
<dbReference type="NCBIfam" id="TIGR02225">
    <property type="entry name" value="recomb_XerD"/>
    <property type="match status" value="1"/>
</dbReference>
<dbReference type="PANTHER" id="PTHR30349">
    <property type="entry name" value="PHAGE INTEGRASE-RELATED"/>
    <property type="match status" value="1"/>
</dbReference>
<dbReference type="NCBIfam" id="NF001399">
    <property type="entry name" value="PRK00283.1"/>
    <property type="match status" value="1"/>
</dbReference>
<keyword evidence="8 9" id="KW-0238">DNA-binding</keyword>
<feature type="domain" description="Core-binding (CB)" evidence="11">
    <location>
        <begin position="1"/>
        <end position="88"/>
    </location>
</feature>
<evidence type="ECO:0000256" key="8">
    <source>
        <dbReference type="HAMAP-Rule" id="MF_01807"/>
    </source>
</evidence>
<feature type="domain" description="Tyr recombinase" evidence="10">
    <location>
        <begin position="109"/>
        <end position="293"/>
    </location>
</feature>
<proteinExistence type="inferred from homology"/>
<feature type="active site" evidence="8">
    <location>
        <position position="271"/>
    </location>
</feature>
<evidence type="ECO:0000313" key="12">
    <source>
        <dbReference type="EMBL" id="MBU9714759.1"/>
    </source>
</evidence>
<evidence type="ECO:0000256" key="6">
    <source>
        <dbReference type="ARBA" id="ARBA00022829"/>
    </source>
</evidence>